<accession>A0A329LQM5</accession>
<reference evidence="2 3" key="1">
    <citation type="journal article" date="2009" name="Int. J. Syst. Evol. Microbiol.">
        <title>Paenibacillus contaminans sp. nov., isolated from a contaminated laboratory plate.</title>
        <authorList>
            <person name="Chou J.H."/>
            <person name="Lee J.H."/>
            <person name="Lin M.C."/>
            <person name="Chang P.S."/>
            <person name="Arun A.B."/>
            <person name="Young C.C."/>
            <person name="Chen W.M."/>
        </authorList>
    </citation>
    <scope>NUCLEOTIDE SEQUENCE [LARGE SCALE GENOMIC DNA]</scope>
    <source>
        <strain evidence="2 3">CKOBP-6</strain>
    </source>
</reference>
<dbReference type="Pfam" id="PF01547">
    <property type="entry name" value="SBP_bac_1"/>
    <property type="match status" value="1"/>
</dbReference>
<dbReference type="Proteomes" id="UP000250369">
    <property type="component" value="Unassembled WGS sequence"/>
</dbReference>
<dbReference type="PANTHER" id="PTHR43649">
    <property type="entry name" value="ARABINOSE-BINDING PROTEIN-RELATED"/>
    <property type="match status" value="1"/>
</dbReference>
<gene>
    <name evidence="2" type="ORF">DQG23_39440</name>
</gene>
<dbReference type="InterPro" id="IPR006059">
    <property type="entry name" value="SBP"/>
</dbReference>
<dbReference type="EMBL" id="QMFB01000049">
    <property type="protein sequence ID" value="RAV09510.1"/>
    <property type="molecule type" value="Genomic_DNA"/>
</dbReference>
<dbReference type="SUPFAM" id="SSF53850">
    <property type="entry name" value="Periplasmic binding protein-like II"/>
    <property type="match status" value="1"/>
</dbReference>
<name>A0A329LQM5_9BACL</name>
<sequence length="565" mass="62067">MLSCNRFIYRSPLLSTYRSGGTEMCDTGTNEYRATREGLSMLKKYAASAAVIGLTALASLGCSSGSGTDDKSGSASPAATGGTSSSPAAASANKKTEKVYVYANLGNLSQTTETSKPEASEEVKKAILDKTGIEVIPIIPPKGSENDKLNILLASNEPLDIFKGTMAEHQAKGAAMPLDELLDKYGPNIKKLWPDNWGKEAWDALKGQDGKIYAIPEIPVLAGNTVLLREDWLNKLGLKMPKTIDELEAVLQAFKDKDPAGNGQTIPLLTDLSGLNMGLAAGFMDIAYANWLDTDGKVKPPVLNPGYKDFVVKMADWYKKGYIYKESFSSNRDKLIELVKQNRAASAAVWYTTVLGNDSVLRQNVPEAKYAVAGELQGPKGFVTSTGGVSRGGYMISKNAKNPEAAIKYIDWLQSDIENYLTAFFGVKDKHWKYTDPQNKIMEGLNRDYIGEYITGGSFAITVQYRKNDPVAAPQFDYMGKYITDMTRVKKPSLLSVEYKFDQKAISQKVPTLADITRMIDQEVVKFIMGARPISEFDKFLQELNKAGLDKWIDAYTSEYNRVKG</sequence>
<organism evidence="2 3">
    <name type="scientific">Paenibacillus contaminans</name>
    <dbReference type="NCBI Taxonomy" id="450362"/>
    <lineage>
        <taxon>Bacteria</taxon>
        <taxon>Bacillati</taxon>
        <taxon>Bacillota</taxon>
        <taxon>Bacilli</taxon>
        <taxon>Bacillales</taxon>
        <taxon>Paenibacillaceae</taxon>
        <taxon>Paenibacillus</taxon>
    </lineage>
</organism>
<keyword evidence="3" id="KW-1185">Reference proteome</keyword>
<evidence type="ECO:0000313" key="3">
    <source>
        <dbReference type="Proteomes" id="UP000250369"/>
    </source>
</evidence>
<dbReference type="PANTHER" id="PTHR43649:SF12">
    <property type="entry name" value="DIACETYLCHITOBIOSE BINDING PROTEIN DASA"/>
    <property type="match status" value="1"/>
</dbReference>
<dbReference type="InterPro" id="IPR050490">
    <property type="entry name" value="Bact_solute-bd_prot1"/>
</dbReference>
<evidence type="ECO:0000256" key="1">
    <source>
        <dbReference type="SAM" id="MobiDB-lite"/>
    </source>
</evidence>
<comment type="caution">
    <text evidence="2">The sequence shown here is derived from an EMBL/GenBank/DDBJ whole genome shotgun (WGS) entry which is preliminary data.</text>
</comment>
<feature type="region of interest" description="Disordered" evidence="1">
    <location>
        <begin position="66"/>
        <end position="90"/>
    </location>
</feature>
<protein>
    <submittedName>
        <fullName evidence="2">ABC transporter substrate-binding protein</fullName>
    </submittedName>
</protein>
<proteinExistence type="predicted"/>
<evidence type="ECO:0000313" key="2">
    <source>
        <dbReference type="EMBL" id="RAV09510.1"/>
    </source>
</evidence>
<dbReference type="AlphaFoldDB" id="A0A329LQM5"/>
<dbReference type="Gene3D" id="3.40.190.10">
    <property type="entry name" value="Periplasmic binding protein-like II"/>
    <property type="match status" value="2"/>
</dbReference>